<protein>
    <submittedName>
        <fullName evidence="5">HSP20-like chaperone</fullName>
    </submittedName>
</protein>
<dbReference type="InterPro" id="IPR008978">
    <property type="entry name" value="HSP20-like_chaperone"/>
</dbReference>
<accession>A0A1Y2H3Q2</accession>
<dbReference type="InterPro" id="IPR031107">
    <property type="entry name" value="Small_HSP"/>
</dbReference>
<dbReference type="OrthoDB" id="1431247at2759"/>
<dbReference type="STRING" id="765915.A0A1Y2H3Q2"/>
<dbReference type="SUPFAM" id="SSF49764">
    <property type="entry name" value="HSP20-like chaperones"/>
    <property type="match status" value="1"/>
</dbReference>
<evidence type="ECO:0000259" key="4">
    <source>
        <dbReference type="PROSITE" id="PS01031"/>
    </source>
</evidence>
<sequence length="167" mass="18492">MSLLRSTGIAPELFGFDRSMRQMMNAMDRMVNDVYGGAASPLALTGSSSDPTTSGALTSFSPRVDLKETDKTIEIKADLPGIPKESVKIEARDNMLLISGETHKETEKKDERGTYHYRERFQGSFRRAIAMPPTANLEAVKAKFDHGVLCIEVPKKEEQGGRQITIE</sequence>
<evidence type="ECO:0000256" key="1">
    <source>
        <dbReference type="ARBA" id="ARBA00023016"/>
    </source>
</evidence>
<dbReference type="Proteomes" id="UP000193411">
    <property type="component" value="Unassembled WGS sequence"/>
</dbReference>
<dbReference type="PANTHER" id="PTHR11527">
    <property type="entry name" value="HEAT-SHOCK PROTEIN 20 FAMILY MEMBER"/>
    <property type="match status" value="1"/>
</dbReference>
<dbReference type="PROSITE" id="PS01031">
    <property type="entry name" value="SHSP"/>
    <property type="match status" value="1"/>
</dbReference>
<reference evidence="5 7" key="1">
    <citation type="submission" date="2016-07" db="EMBL/GenBank/DDBJ databases">
        <title>Pervasive Adenine N6-methylation of Active Genes in Fungi.</title>
        <authorList>
            <consortium name="DOE Joint Genome Institute"/>
            <person name="Mondo S.J."/>
            <person name="Dannebaum R.O."/>
            <person name="Kuo R.C."/>
            <person name="Labutti K."/>
            <person name="Haridas S."/>
            <person name="Kuo A."/>
            <person name="Salamov A."/>
            <person name="Ahrendt S.R."/>
            <person name="Lipzen A."/>
            <person name="Sullivan W."/>
            <person name="Andreopoulos W.B."/>
            <person name="Clum A."/>
            <person name="Lindquist E."/>
            <person name="Daum C."/>
            <person name="Ramamoorthy G.K."/>
            <person name="Gryganskyi A."/>
            <person name="Culley D."/>
            <person name="Magnuson J.K."/>
            <person name="James T.Y."/>
            <person name="O'Malley M.A."/>
            <person name="Stajich J.E."/>
            <person name="Spatafora J.W."/>
            <person name="Visel A."/>
            <person name="Grigoriev I.V."/>
        </authorList>
    </citation>
    <scope>NUCLEOTIDE SEQUENCE [LARGE SCALE GENOMIC DNA]</scope>
    <source>
        <strain evidence="5 7">PL171</strain>
    </source>
</reference>
<evidence type="ECO:0000313" key="6">
    <source>
        <dbReference type="EMBL" id="ORZ31548.1"/>
    </source>
</evidence>
<organism evidence="5 7">
    <name type="scientific">Catenaria anguillulae PL171</name>
    <dbReference type="NCBI Taxonomy" id="765915"/>
    <lineage>
        <taxon>Eukaryota</taxon>
        <taxon>Fungi</taxon>
        <taxon>Fungi incertae sedis</taxon>
        <taxon>Blastocladiomycota</taxon>
        <taxon>Blastocladiomycetes</taxon>
        <taxon>Blastocladiales</taxon>
        <taxon>Catenariaceae</taxon>
        <taxon>Catenaria</taxon>
    </lineage>
</organism>
<dbReference type="AlphaFoldDB" id="A0A1Y2H3Q2"/>
<proteinExistence type="inferred from homology"/>
<dbReference type="Pfam" id="PF00011">
    <property type="entry name" value="HSP20"/>
    <property type="match status" value="1"/>
</dbReference>
<dbReference type="EMBL" id="MCFL01000058">
    <property type="protein sequence ID" value="ORZ31548.1"/>
    <property type="molecule type" value="Genomic_DNA"/>
</dbReference>
<dbReference type="CDD" id="cd06464">
    <property type="entry name" value="ACD_sHsps-like"/>
    <property type="match status" value="1"/>
</dbReference>
<dbReference type="Gene3D" id="2.60.40.790">
    <property type="match status" value="1"/>
</dbReference>
<evidence type="ECO:0000256" key="3">
    <source>
        <dbReference type="RuleBase" id="RU003616"/>
    </source>
</evidence>
<dbReference type="EMBL" id="MCFL01000305">
    <property type="protein sequence ID" value="ORZ29188.1"/>
    <property type="molecule type" value="Genomic_DNA"/>
</dbReference>
<gene>
    <name evidence="5" type="ORF">BCR44DRAFT_130516</name>
    <name evidence="6" type="ORF">BCR44DRAFT_1417021</name>
</gene>
<evidence type="ECO:0000313" key="7">
    <source>
        <dbReference type="Proteomes" id="UP000193411"/>
    </source>
</evidence>
<keyword evidence="7" id="KW-1185">Reference proteome</keyword>
<comment type="similarity">
    <text evidence="2 3">Belongs to the small heat shock protein (HSP20) family.</text>
</comment>
<feature type="domain" description="SHSP" evidence="4">
    <location>
        <begin position="55"/>
        <end position="167"/>
    </location>
</feature>
<evidence type="ECO:0000313" key="5">
    <source>
        <dbReference type="EMBL" id="ORZ29188.1"/>
    </source>
</evidence>
<comment type="caution">
    <text evidence="5">The sequence shown here is derived from an EMBL/GenBank/DDBJ whole genome shotgun (WGS) entry which is preliminary data.</text>
</comment>
<evidence type="ECO:0000256" key="2">
    <source>
        <dbReference type="PROSITE-ProRule" id="PRU00285"/>
    </source>
</evidence>
<dbReference type="InterPro" id="IPR002068">
    <property type="entry name" value="A-crystallin/Hsp20_dom"/>
</dbReference>
<name>A0A1Y2H3Q2_9FUNG</name>
<keyword evidence="1" id="KW-0346">Stress response</keyword>